<evidence type="ECO:0000256" key="3">
    <source>
        <dbReference type="ARBA" id="ARBA00022989"/>
    </source>
</evidence>
<feature type="transmembrane region" description="Helical" evidence="5">
    <location>
        <begin position="332"/>
        <end position="365"/>
    </location>
</feature>
<dbReference type="GO" id="GO:0016020">
    <property type="term" value="C:membrane"/>
    <property type="evidence" value="ECO:0007669"/>
    <property type="project" value="UniProtKB-SubCell"/>
</dbReference>
<sequence length="432" mass="43888">MSIEAPRLSRTVGVPGAVLLGLGSMLGTGVFVGVALAADVAGPAVVPATLAAAALALCNALSSAQLAAAHPVSGGTYEYGHRLLGYRGWPGFLAGWLFLGAKGASAATAAVGLVGYLLAFVPGAGDWWVGTGAALFVLAMTAFVAGGLRRSNWGNAALVTVAATGLLYFLLEASRGRSTAPSDLLQVRPTLRGFLEAAALMFVAFAGYGRLATLGEEVKDPTRSIPKAVMITIGVTAVLYVLVAWGTDHLLQLVPLGSAPAVGGPLAELVRRVAPEDGALGPALVTAGAFAALGGSLLNLLLGLSRVLLAMARRGEMPPWFAAVSNDSPRRAVWAVGLAVAAGAACGSVKLAWSVSACAVLLYYGLTNAAALRLPAEQRRYPRAIAWVGLVGCASLAWFVTPVAAAIVGGWLLAGVAWRAMMRGRTSPGRAA</sequence>
<evidence type="ECO:0000313" key="8">
    <source>
        <dbReference type="Proteomes" id="UP000318741"/>
    </source>
</evidence>
<dbReference type="AlphaFoldDB" id="A0A517P6V1"/>
<feature type="transmembrane region" description="Helical" evidence="5">
    <location>
        <begin position="127"/>
        <end position="146"/>
    </location>
</feature>
<dbReference type="PIRSF" id="PIRSF006060">
    <property type="entry name" value="AA_transporter"/>
    <property type="match status" value="1"/>
</dbReference>
<dbReference type="GO" id="GO:0055085">
    <property type="term" value="P:transmembrane transport"/>
    <property type="evidence" value="ECO:0007669"/>
    <property type="project" value="InterPro"/>
</dbReference>
<dbReference type="Proteomes" id="UP000318741">
    <property type="component" value="Chromosome"/>
</dbReference>
<keyword evidence="3 5" id="KW-1133">Transmembrane helix</keyword>
<dbReference type="RefSeq" id="WP_145357925.1">
    <property type="nucleotide sequence ID" value="NZ_CP036265.1"/>
</dbReference>
<feature type="domain" description="Amino acid permease/ SLC12A" evidence="6">
    <location>
        <begin position="17"/>
        <end position="425"/>
    </location>
</feature>
<evidence type="ECO:0000259" key="6">
    <source>
        <dbReference type="Pfam" id="PF00324"/>
    </source>
</evidence>
<keyword evidence="8" id="KW-1185">Reference proteome</keyword>
<dbReference type="Pfam" id="PF00324">
    <property type="entry name" value="AA_permease"/>
    <property type="match status" value="1"/>
</dbReference>
<keyword evidence="4 5" id="KW-0472">Membrane</keyword>
<reference evidence="7 8" key="1">
    <citation type="submission" date="2019-02" db="EMBL/GenBank/DDBJ databases">
        <title>Deep-cultivation of Planctomycetes and their phenomic and genomic characterization uncovers novel biology.</title>
        <authorList>
            <person name="Wiegand S."/>
            <person name="Jogler M."/>
            <person name="Boedeker C."/>
            <person name="Pinto D."/>
            <person name="Vollmers J."/>
            <person name="Rivas-Marin E."/>
            <person name="Kohn T."/>
            <person name="Peeters S.H."/>
            <person name="Heuer A."/>
            <person name="Rast P."/>
            <person name="Oberbeckmann S."/>
            <person name="Bunk B."/>
            <person name="Jeske O."/>
            <person name="Meyerdierks A."/>
            <person name="Storesund J.E."/>
            <person name="Kallscheuer N."/>
            <person name="Luecker S."/>
            <person name="Lage O.M."/>
            <person name="Pohl T."/>
            <person name="Merkel B.J."/>
            <person name="Hornburger P."/>
            <person name="Mueller R.-W."/>
            <person name="Bruemmer F."/>
            <person name="Labrenz M."/>
            <person name="Spormann A.M."/>
            <person name="Op den Camp H."/>
            <person name="Overmann J."/>
            <person name="Amann R."/>
            <person name="Jetten M.S.M."/>
            <person name="Mascher T."/>
            <person name="Medema M.H."/>
            <person name="Devos D.P."/>
            <person name="Kaster A.-K."/>
            <person name="Ovreas L."/>
            <person name="Rohde M."/>
            <person name="Galperin M.Y."/>
            <person name="Jogler C."/>
        </authorList>
    </citation>
    <scope>NUCLEOTIDE SEQUENCE [LARGE SCALE GENOMIC DNA]</scope>
    <source>
        <strain evidence="7 8">CA12</strain>
    </source>
</reference>
<dbReference type="KEGG" id="acaf:CA12_11720"/>
<feature type="transmembrane region" description="Helical" evidence="5">
    <location>
        <begin position="191"/>
        <end position="208"/>
    </location>
</feature>
<dbReference type="InterPro" id="IPR050367">
    <property type="entry name" value="APC_superfamily"/>
</dbReference>
<evidence type="ECO:0000256" key="4">
    <source>
        <dbReference type="ARBA" id="ARBA00023136"/>
    </source>
</evidence>
<feature type="transmembrane region" description="Helical" evidence="5">
    <location>
        <begin position="289"/>
        <end position="311"/>
    </location>
</feature>
<feature type="transmembrane region" description="Helical" evidence="5">
    <location>
        <begin position="12"/>
        <end position="38"/>
    </location>
</feature>
<dbReference type="Gene3D" id="1.20.1740.10">
    <property type="entry name" value="Amino acid/polyamine transporter I"/>
    <property type="match status" value="1"/>
</dbReference>
<evidence type="ECO:0000313" key="7">
    <source>
        <dbReference type="EMBL" id="QDT15091.1"/>
    </source>
</evidence>
<feature type="transmembrane region" description="Helical" evidence="5">
    <location>
        <begin position="153"/>
        <end position="171"/>
    </location>
</feature>
<dbReference type="PANTHER" id="PTHR42770">
    <property type="entry name" value="AMINO ACID TRANSPORTER-RELATED"/>
    <property type="match status" value="1"/>
</dbReference>
<dbReference type="OrthoDB" id="259687at2"/>
<dbReference type="PANTHER" id="PTHR42770:SF7">
    <property type="entry name" value="MEMBRANE PROTEIN"/>
    <property type="match status" value="1"/>
</dbReference>
<feature type="transmembrane region" description="Helical" evidence="5">
    <location>
        <begin position="228"/>
        <end position="247"/>
    </location>
</feature>
<accession>A0A517P6V1</accession>
<keyword evidence="2 5" id="KW-0812">Transmembrane</keyword>
<feature type="transmembrane region" description="Helical" evidence="5">
    <location>
        <begin position="385"/>
        <end position="418"/>
    </location>
</feature>
<feature type="transmembrane region" description="Helical" evidence="5">
    <location>
        <begin position="89"/>
        <end position="121"/>
    </location>
</feature>
<name>A0A517P6V1_9PLAN</name>
<feature type="transmembrane region" description="Helical" evidence="5">
    <location>
        <begin position="44"/>
        <end position="68"/>
    </location>
</feature>
<evidence type="ECO:0000256" key="2">
    <source>
        <dbReference type="ARBA" id="ARBA00022692"/>
    </source>
</evidence>
<organism evidence="7 8">
    <name type="scientific">Alienimonas californiensis</name>
    <dbReference type="NCBI Taxonomy" id="2527989"/>
    <lineage>
        <taxon>Bacteria</taxon>
        <taxon>Pseudomonadati</taxon>
        <taxon>Planctomycetota</taxon>
        <taxon>Planctomycetia</taxon>
        <taxon>Planctomycetales</taxon>
        <taxon>Planctomycetaceae</taxon>
        <taxon>Alienimonas</taxon>
    </lineage>
</organism>
<protein>
    <submittedName>
        <fullName evidence="7">Putative amino acid permease YhdG</fullName>
    </submittedName>
</protein>
<comment type="subcellular location">
    <subcellularLocation>
        <location evidence="1">Membrane</location>
        <topology evidence="1">Multi-pass membrane protein</topology>
    </subcellularLocation>
</comment>
<dbReference type="EMBL" id="CP036265">
    <property type="protein sequence ID" value="QDT15091.1"/>
    <property type="molecule type" value="Genomic_DNA"/>
</dbReference>
<dbReference type="InterPro" id="IPR004841">
    <property type="entry name" value="AA-permease/SLC12A_dom"/>
</dbReference>
<evidence type="ECO:0000256" key="1">
    <source>
        <dbReference type="ARBA" id="ARBA00004141"/>
    </source>
</evidence>
<evidence type="ECO:0000256" key="5">
    <source>
        <dbReference type="SAM" id="Phobius"/>
    </source>
</evidence>
<proteinExistence type="predicted"/>
<gene>
    <name evidence="7" type="primary">yhdG</name>
    <name evidence="7" type="ORF">CA12_11720</name>
</gene>